<dbReference type="RefSeq" id="WP_038216031.1">
    <property type="nucleotide sequence ID" value="NZ_CAWLWN010000171.1"/>
</dbReference>
<comment type="caution">
    <text evidence="1">The sequence shown here is derived from an EMBL/GenBank/DDBJ whole genome shotgun (WGS) entry which is preliminary data.</text>
</comment>
<accession>A0A077N1Y7</accession>
<evidence type="ECO:0000313" key="2">
    <source>
        <dbReference type="Proteomes" id="UP000028511"/>
    </source>
</evidence>
<reference evidence="1" key="1">
    <citation type="submission" date="2013-07" db="EMBL/GenBank/DDBJ databases">
        <title>Sub-species coevolution in mutualistic symbiosis.</title>
        <authorList>
            <person name="Murfin K."/>
            <person name="Klassen J."/>
            <person name="Lee M."/>
            <person name="Forst S."/>
            <person name="Stock P."/>
            <person name="Goodrich-Blair H."/>
        </authorList>
    </citation>
    <scope>NUCLEOTIDE SEQUENCE [LARGE SCALE GENOMIC DNA]</scope>
    <source>
        <strain evidence="1">Puntauvense</strain>
    </source>
</reference>
<dbReference type="NCBIfam" id="TIGR02548">
    <property type="entry name" value="casB_cse2"/>
    <property type="match status" value="1"/>
</dbReference>
<dbReference type="AlphaFoldDB" id="A0A077N1Y7"/>
<sequence length="183" mass="21030">MNKLSESTLLRWWESMFLSPSELKAKGRYPAPTVYKAQLKRCQNIDAAMLTGGFRTLWLSLQERNAETVDEKTIIKWAMIAMTVVHVKHNVTTTLATAAGTKTENDKPVVSELRFAQLQGAKTPDEFVTRLRRTLQLIDGKVSMLDLAKDIEQWAHECHQQRPRRANQRLSVQWALEYYKAAK</sequence>
<dbReference type="Proteomes" id="UP000028511">
    <property type="component" value="Unassembled WGS sequence"/>
</dbReference>
<name>A0A077N1Y7_XENBV</name>
<dbReference type="Gene3D" id="1.10.520.40">
    <property type="entry name" value="CRISPR-associated protein Cse2"/>
    <property type="match status" value="1"/>
</dbReference>
<evidence type="ECO:0000313" key="1">
    <source>
        <dbReference type="EMBL" id="CDG96126.1"/>
    </source>
</evidence>
<dbReference type="CDD" id="cd09731">
    <property type="entry name" value="Cse2_I-E"/>
    <property type="match status" value="1"/>
</dbReference>
<dbReference type="InterPro" id="IPR013382">
    <property type="entry name" value="CRISPR-assoc_prot_Cse2"/>
</dbReference>
<proteinExistence type="predicted"/>
<dbReference type="EMBL" id="CBSW010000100">
    <property type="protein sequence ID" value="CDG96126.1"/>
    <property type="molecule type" value="Genomic_DNA"/>
</dbReference>
<dbReference type="InterPro" id="IPR038287">
    <property type="entry name" value="Cse2_sf"/>
</dbReference>
<dbReference type="HOGENOM" id="CLU_104968_0_1_6"/>
<organism evidence="1 2">
    <name type="scientific">Xenorhabdus bovienii str. puntauvense</name>
    <dbReference type="NCBI Taxonomy" id="1398201"/>
    <lineage>
        <taxon>Bacteria</taxon>
        <taxon>Pseudomonadati</taxon>
        <taxon>Pseudomonadota</taxon>
        <taxon>Gammaproteobacteria</taxon>
        <taxon>Enterobacterales</taxon>
        <taxon>Morganellaceae</taxon>
        <taxon>Xenorhabdus</taxon>
    </lineage>
</organism>
<protein>
    <submittedName>
        <fullName evidence="1">CRISPR-associated protein, Cse2 family</fullName>
    </submittedName>
</protein>
<gene>
    <name evidence="1" type="ORF">XBP1_1890016</name>
</gene>
<dbReference type="Pfam" id="PF09485">
    <property type="entry name" value="CRISPR_Cse2"/>
    <property type="match status" value="1"/>
</dbReference>